<evidence type="ECO:0000313" key="1">
    <source>
        <dbReference type="EMBL" id="SHN80511.1"/>
    </source>
</evidence>
<accession>A0A1M7UBT1</accession>
<dbReference type="AlphaFoldDB" id="A0A1M7UBT1"/>
<dbReference type="EMBL" id="LT670849">
    <property type="protein sequence ID" value="SHN80511.1"/>
    <property type="molecule type" value="Genomic_DNA"/>
</dbReference>
<organism evidence="1 2">
    <name type="scientific">Bradyrhizobium erythrophlei</name>
    <dbReference type="NCBI Taxonomy" id="1437360"/>
    <lineage>
        <taxon>Bacteria</taxon>
        <taxon>Pseudomonadati</taxon>
        <taxon>Pseudomonadota</taxon>
        <taxon>Alphaproteobacteria</taxon>
        <taxon>Hyphomicrobiales</taxon>
        <taxon>Nitrobacteraceae</taxon>
        <taxon>Bradyrhizobium</taxon>
    </lineage>
</organism>
<protein>
    <submittedName>
        <fullName evidence="1">Uncharacterized protein</fullName>
    </submittedName>
</protein>
<keyword evidence="2" id="KW-1185">Reference proteome</keyword>
<gene>
    <name evidence="1" type="ORF">SAMN05444170_4386</name>
</gene>
<proteinExistence type="predicted"/>
<name>A0A1M7UBT1_9BRAD</name>
<sequence>MAQDWAVQNNVRIIAGIEVTQHEAITTNVFVFWLVIFLAVSE</sequence>
<dbReference type="Proteomes" id="UP000184096">
    <property type="component" value="Chromosome I"/>
</dbReference>
<evidence type="ECO:0000313" key="2">
    <source>
        <dbReference type="Proteomes" id="UP000184096"/>
    </source>
</evidence>
<reference evidence="2" key="1">
    <citation type="submission" date="2016-11" db="EMBL/GenBank/DDBJ databases">
        <authorList>
            <person name="Varghese N."/>
            <person name="Submissions S."/>
        </authorList>
    </citation>
    <scope>NUCLEOTIDE SEQUENCE [LARGE SCALE GENOMIC DNA]</scope>
    <source>
        <strain evidence="2">GAS401</strain>
    </source>
</reference>